<dbReference type="Pfam" id="PF20178">
    <property type="entry name" value="ToxA_N"/>
    <property type="match status" value="1"/>
</dbReference>
<dbReference type="PANTHER" id="PTHR45617">
    <property type="entry name" value="LEUCINE RICH REPEAT FAMILY PROTEIN"/>
    <property type="match status" value="1"/>
</dbReference>
<dbReference type="Pfam" id="PF12799">
    <property type="entry name" value="LRR_4"/>
    <property type="match status" value="1"/>
</dbReference>
<gene>
    <name evidence="5" type="ORF">ACR52_26585</name>
</gene>
<dbReference type="STRING" id="1674920.ACR52_26585"/>
<evidence type="ECO:0000256" key="3">
    <source>
        <dbReference type="SAM" id="MobiDB-lite"/>
    </source>
</evidence>
<dbReference type="InterPro" id="IPR025875">
    <property type="entry name" value="Leu-rich_rpt_4"/>
</dbReference>
<evidence type="ECO:0000256" key="2">
    <source>
        <dbReference type="ARBA" id="ARBA00022737"/>
    </source>
</evidence>
<dbReference type="PANTHER" id="PTHR45617:SF169">
    <property type="entry name" value="LRRCT DOMAIN-CONTAINING PROTEIN"/>
    <property type="match status" value="1"/>
</dbReference>
<sequence>MSQHLPERAIERLLPVRDLHHDVLKNAIPDWLGTASASRRHALKTSAPTSPAGQDPALKPLIRQAWITQNQLDSALDALQSPADFAAPVLQQALKQRFGVEQDVRSTYLRLYVPASVPWFPIRTGATRAWTVSLLDAALHNFQASETADDAYERNSAFITQPTATGRFDTLPDIATRLSIPDFTRLCRELDLGAQYNAYLERYLDLNNPVARTYLRQRFDASQIASLKVAMHMARINGDLSEAHFLRLQQLLHNPEGCDTLRCHALSIMNSTLTGIVLFTTADLEHARHEVPVIAYIPDAPQRPLKTYNSSTQFMQALTADLRQPAYQQFFSRFVNHDERGHFFADLGQRLSRVTWHPHTRGDPRPTWRDTPVDTPELQFSVTPVNGSVLAHLYQTKLSKLFNDARTQAVSTASADQKTRWERWSLFEKIGSAVLQIAVLIAAPFIPPLGLAMLGYTAYQLLDDAFEGIIDWAEGLKTQAFGHLMSVLEQMVQLGMFAVGLPIAEGLLRQHLPAEIWQFFDRFKPVTLPDGQSRLWQPDLTPYAQDVTLPKGSSASPLGLHPHGEQDILPLSGKHYALGLDPVTQTHYFEHPSRPNAYRPTVTSNGQGTWVSELDQPLSWDSATLMRRLGHQVESFTDAQLEQIRQISGIDDSALRKLYVTHQTLPPLLADTLKRFKIDQDLHTFIRQMNSDDPAVQALANPQTQLLLLTNYGLWPSSKTLRLIDSQGRTRWEILGSNGASVAQLHEAQMRNGDLLKTVLEALDEPQRKTLLEEAFGLPASSLDARTRTLRKKLAQLAQDKRWSLFESAYRGVERTDDTQLTTLIDASPGLPVSAAETLRAIASTEELRAIDQGKVPPRLSALAEETLQEVRSSRAYEGLYLDNIDNNLDTHRLALHTLPDLPNWPAQLRIEVRNDTLTGTLRDAIGDARAATQRTLIFTANGDYVPADSSGELFGETDFYTALLQALPDQARNTVGIHIGQGPVLRQAIARHALHHSHLRALLSGVPTGKPAYDPSTMRLRGGMQGYRLAPAPGPLRELTPHEQAQQLFPALPHTQIDSILRNLQPTPGGLISALTALRVEYQQLEYDLNAWVNATPRLAPDSQGRQELAYARHSRQAWAYEMRRAWRLETPIDDYYEPPIPNGYQLHLRGTISGLPPVISARFAHISHLTLEGEQGLLEINVFLSTFPMLRRLTVRTINLGRLPENIPSMPALKELTLSDCNITLSPSALASLSNMTALESLDLFNNPLGQVPSVERMQDLNFLDLSNTGISELPAGVLQRQHLETALFKENRIHTLPAALFELPVHTSHSFDFSGNPLSRQTLEQVKAYFQRTGSYWEVDADPVDTASAKMLFPRFTRDGINRLIFGLPGNLESGKIELARLELDYQNLGRELDVWVRTPDIGETESGRREAFKHALLAGWRREIPQDEYSNGVMPTYELEISAPINGTLPTLSTRFNHVSSLTLSGDQSALKLERLLESFPALQTLVIKNYSLGDIPEPIFQQATLTVLSLEHCNLRLSASSTKALEGMTALEQLNLSDNPLLGQVPNVAHMKVLTRLRLQNTGISEIPASLLDNRQSELVDLSHNAIKEIPPQLFERPASVTRAFDLSANPLSPATLQRLKGYCQRTGEHLRADAADSEHTRIAALYPSFTTSEVNRFIFSVPGDMEAIPGEITRLENEYATLDADLTSWALNVPQRHPLLDVVLDEQARAEEQIQRFEIKRLLEEGWRRESEIDALNGGQEATHKMEFDTPILGDLPDLSARFEHVSLLELRGLGTTTNVEGVARCFPNVTTLLLDKYTLGDIPTRVFNLRRLTSLTLTECRIRLGAEAAAKLRDLHNLEYLDLSDNPLSQAPALDNMPKLETLYLQNCGLSEVPVGVFDRPFLSTVDLSDNAISDIPANLLQMSRQWNDDSDLSGNPLSVESLNHLRQYFRQTGNDLQVDEAAVNDQGQPLIPPPTPEPMEE</sequence>
<dbReference type="InterPro" id="IPR046673">
    <property type="entry name" value="ToxA_N"/>
</dbReference>
<evidence type="ECO:0000259" key="4">
    <source>
        <dbReference type="Pfam" id="PF20178"/>
    </source>
</evidence>
<proteinExistence type="predicted"/>
<reference evidence="5 6" key="1">
    <citation type="submission" date="2015-06" db="EMBL/GenBank/DDBJ databases">
        <title>Draft genome sequence of an Antarctic Pseudomonas sp. strain KG01 with full potential for biotechnological applications.</title>
        <authorList>
            <person name="Pavlov M.S."/>
            <person name="Lira F."/>
            <person name="Martinez J.L."/>
            <person name="Marshall S.H."/>
        </authorList>
    </citation>
    <scope>NUCLEOTIDE SEQUENCE [LARGE SCALE GENOMIC DNA]</scope>
    <source>
        <strain evidence="5 6">KG01</strain>
    </source>
</reference>
<comment type="caution">
    <text evidence="5">The sequence shown here is derived from an EMBL/GenBank/DDBJ whole genome shotgun (WGS) entry which is preliminary data.</text>
</comment>
<dbReference type="Proteomes" id="UP000037551">
    <property type="component" value="Unassembled WGS sequence"/>
</dbReference>
<dbReference type="InterPro" id="IPR032675">
    <property type="entry name" value="LRR_dom_sf"/>
</dbReference>
<evidence type="ECO:0000313" key="6">
    <source>
        <dbReference type="Proteomes" id="UP000037551"/>
    </source>
</evidence>
<dbReference type="OrthoDB" id="1467561at2"/>
<evidence type="ECO:0000313" key="5">
    <source>
        <dbReference type="EMBL" id="KMT52671.1"/>
    </source>
</evidence>
<feature type="region of interest" description="Disordered" evidence="3">
    <location>
        <begin position="1950"/>
        <end position="1969"/>
    </location>
</feature>
<dbReference type="PATRIC" id="fig|1674920.3.peg.3759"/>
<dbReference type="SMART" id="SM00369">
    <property type="entry name" value="LRR_TYP"/>
    <property type="match status" value="8"/>
</dbReference>
<feature type="compositionally biased region" description="Pro residues" evidence="3">
    <location>
        <begin position="1958"/>
        <end position="1969"/>
    </location>
</feature>
<organism evidence="5 6">
    <name type="scientific">Pseudomonas fildesensis</name>
    <dbReference type="NCBI Taxonomy" id="1674920"/>
    <lineage>
        <taxon>Bacteria</taxon>
        <taxon>Pseudomonadati</taxon>
        <taxon>Pseudomonadota</taxon>
        <taxon>Gammaproteobacteria</taxon>
        <taxon>Pseudomonadales</taxon>
        <taxon>Pseudomonadaceae</taxon>
        <taxon>Pseudomonas</taxon>
    </lineage>
</organism>
<dbReference type="InterPro" id="IPR003591">
    <property type="entry name" value="Leu-rich_rpt_typical-subtyp"/>
</dbReference>
<dbReference type="RefSeq" id="WP_048731027.1">
    <property type="nucleotide sequence ID" value="NZ_LFMW01000024.1"/>
</dbReference>
<keyword evidence="2" id="KW-0677">Repeat</keyword>
<dbReference type="Gene3D" id="3.80.10.10">
    <property type="entry name" value="Ribonuclease Inhibitor"/>
    <property type="match status" value="3"/>
</dbReference>
<accession>A0A0J8ILZ3</accession>
<dbReference type="SUPFAM" id="SSF52058">
    <property type="entry name" value="L domain-like"/>
    <property type="match status" value="1"/>
</dbReference>
<name>A0A0J8ILZ3_9PSED</name>
<dbReference type="InterPro" id="IPR001611">
    <property type="entry name" value="Leu-rich_rpt"/>
</dbReference>
<dbReference type="EMBL" id="LFMW01000024">
    <property type="protein sequence ID" value="KMT52671.1"/>
    <property type="molecule type" value="Genomic_DNA"/>
</dbReference>
<protein>
    <recommendedName>
        <fullName evidence="4">Dermonecrotic toxin N-terminal domain-containing protein</fullName>
    </recommendedName>
</protein>
<evidence type="ECO:0000256" key="1">
    <source>
        <dbReference type="ARBA" id="ARBA00022614"/>
    </source>
</evidence>
<feature type="domain" description="Dermonecrotic toxin N-terminal" evidence="4">
    <location>
        <begin position="76"/>
        <end position="337"/>
    </location>
</feature>
<keyword evidence="1" id="KW-0433">Leucine-rich repeat</keyword>
<keyword evidence="6" id="KW-1185">Reference proteome</keyword>
<dbReference type="PROSITE" id="PS51450">
    <property type="entry name" value="LRR"/>
    <property type="match status" value="2"/>
</dbReference>